<comment type="caution">
    <text evidence="9">The sequence shown here is derived from an EMBL/GenBank/DDBJ whole genome shotgun (WGS) entry which is preliminary data.</text>
</comment>
<dbReference type="InterPro" id="IPR050209">
    <property type="entry name" value="Rab_GTPases_membrane_traffic"/>
</dbReference>
<evidence type="ECO:0000313" key="10">
    <source>
        <dbReference type="Proteomes" id="UP001149090"/>
    </source>
</evidence>
<proteinExistence type="inferred from homology"/>
<keyword evidence="5" id="KW-0449">Lipoprotein</keyword>
<dbReference type="NCBIfam" id="TIGR00231">
    <property type="entry name" value="small_GTP"/>
    <property type="match status" value="1"/>
</dbReference>
<evidence type="ECO:0000313" key="9">
    <source>
        <dbReference type="EMBL" id="KAJ5079212.1"/>
    </source>
</evidence>
<dbReference type="SMART" id="SM00173">
    <property type="entry name" value="RAS"/>
    <property type="match status" value="1"/>
</dbReference>
<dbReference type="GO" id="GO:0012505">
    <property type="term" value="C:endomembrane system"/>
    <property type="evidence" value="ECO:0007669"/>
    <property type="project" value="UniProtKB-SubCell"/>
</dbReference>
<dbReference type="GO" id="GO:0003924">
    <property type="term" value="F:GTPase activity"/>
    <property type="evidence" value="ECO:0007669"/>
    <property type="project" value="InterPro"/>
</dbReference>
<dbReference type="PROSITE" id="PS51421">
    <property type="entry name" value="RAS"/>
    <property type="match status" value="1"/>
</dbReference>
<dbReference type="SMART" id="SM00176">
    <property type="entry name" value="RAN"/>
    <property type="match status" value="1"/>
</dbReference>
<dbReference type="SMART" id="SM00174">
    <property type="entry name" value="RHO"/>
    <property type="match status" value="1"/>
</dbReference>
<dbReference type="AlphaFoldDB" id="A0A9Q0RGG9"/>
<protein>
    <submittedName>
        <fullName evidence="9">Ras-related protein rab-11c</fullName>
    </submittedName>
</protein>
<dbReference type="InterPro" id="IPR005225">
    <property type="entry name" value="Small_GTP-bd"/>
</dbReference>
<evidence type="ECO:0000256" key="7">
    <source>
        <dbReference type="ARBA" id="ARBA00037868"/>
    </source>
</evidence>
<evidence type="ECO:0000256" key="1">
    <source>
        <dbReference type="ARBA" id="ARBA00006270"/>
    </source>
</evidence>
<evidence type="ECO:0000256" key="2">
    <source>
        <dbReference type="ARBA" id="ARBA00022741"/>
    </source>
</evidence>
<dbReference type="SMART" id="SM00175">
    <property type="entry name" value="RAB"/>
    <property type="match status" value="1"/>
</dbReference>
<dbReference type="CDD" id="cd01868">
    <property type="entry name" value="Rab11_like"/>
    <property type="match status" value="1"/>
</dbReference>
<dbReference type="FunFam" id="3.40.50.300:FF:000067">
    <property type="entry name" value="ras-related protein RABA1f"/>
    <property type="match status" value="1"/>
</dbReference>
<keyword evidence="6" id="KW-0636">Prenylation</keyword>
<dbReference type="Pfam" id="PF00071">
    <property type="entry name" value="Ras"/>
    <property type="match status" value="1"/>
</dbReference>
<dbReference type="PROSITE" id="PS51420">
    <property type="entry name" value="RHO"/>
    <property type="match status" value="1"/>
</dbReference>
<accession>A0A9Q0RGG9</accession>
<keyword evidence="4" id="KW-0472">Membrane</keyword>
<evidence type="ECO:0000256" key="6">
    <source>
        <dbReference type="ARBA" id="ARBA00023289"/>
    </source>
</evidence>
<dbReference type="PRINTS" id="PR00449">
    <property type="entry name" value="RASTRNSFRMNG"/>
</dbReference>
<sequence length="225" mass="25606">MQETKQNEDTYDFLYKIVLVGDSGVGKSNLLTRFCRNEFTLAGKTTVGVEFATKSVQIDGKTIKSQIWDTAGQERFLAITTAYYHGAVGALLIYDLANESTFESLDKWLEEIHEQAEKGIVIMLVGNKLDLEEKRVIPTEKGKKLAQEHNLAFIETSALDSTNVELAFQTLVSQIYEMKKKSNNSHPDQEKYSNQNQETIDLQNNSIFIQDSKDQRNHNRKKKCC</sequence>
<feature type="region of interest" description="Disordered" evidence="8">
    <location>
        <begin position="206"/>
        <end position="225"/>
    </location>
</feature>
<dbReference type="OrthoDB" id="9989112at2759"/>
<dbReference type="InterPro" id="IPR027417">
    <property type="entry name" value="P-loop_NTPase"/>
</dbReference>
<evidence type="ECO:0000256" key="8">
    <source>
        <dbReference type="SAM" id="MobiDB-lite"/>
    </source>
</evidence>
<dbReference type="InterPro" id="IPR001806">
    <property type="entry name" value="Small_GTPase"/>
</dbReference>
<comment type="subcellular location">
    <subcellularLocation>
        <location evidence="7">Endomembrane system</location>
        <topology evidence="7">Lipid-anchor</topology>
    </subcellularLocation>
</comment>
<dbReference type="OMA" id="LEIINMM"/>
<organism evidence="9 10">
    <name type="scientific">Anaeramoeba ignava</name>
    <name type="common">Anaerobic marine amoeba</name>
    <dbReference type="NCBI Taxonomy" id="1746090"/>
    <lineage>
        <taxon>Eukaryota</taxon>
        <taxon>Metamonada</taxon>
        <taxon>Anaeramoebidae</taxon>
        <taxon>Anaeramoeba</taxon>
    </lineage>
</organism>
<evidence type="ECO:0000256" key="3">
    <source>
        <dbReference type="ARBA" id="ARBA00023134"/>
    </source>
</evidence>
<evidence type="ECO:0000256" key="4">
    <source>
        <dbReference type="ARBA" id="ARBA00023136"/>
    </source>
</evidence>
<dbReference type="SUPFAM" id="SSF52540">
    <property type="entry name" value="P-loop containing nucleoside triphosphate hydrolases"/>
    <property type="match status" value="1"/>
</dbReference>
<keyword evidence="10" id="KW-1185">Reference proteome</keyword>
<dbReference type="PROSITE" id="PS51419">
    <property type="entry name" value="RAB"/>
    <property type="match status" value="1"/>
</dbReference>
<dbReference type="Proteomes" id="UP001149090">
    <property type="component" value="Unassembled WGS sequence"/>
</dbReference>
<name>A0A9Q0RGG9_ANAIG</name>
<dbReference type="EMBL" id="JAPDFW010000033">
    <property type="protein sequence ID" value="KAJ5079212.1"/>
    <property type="molecule type" value="Genomic_DNA"/>
</dbReference>
<dbReference type="GO" id="GO:0005525">
    <property type="term" value="F:GTP binding"/>
    <property type="evidence" value="ECO:0007669"/>
    <property type="project" value="UniProtKB-KW"/>
</dbReference>
<dbReference type="Gene3D" id="3.40.50.300">
    <property type="entry name" value="P-loop containing nucleotide triphosphate hydrolases"/>
    <property type="match status" value="1"/>
</dbReference>
<keyword evidence="3" id="KW-0342">GTP-binding</keyword>
<evidence type="ECO:0000256" key="5">
    <source>
        <dbReference type="ARBA" id="ARBA00023288"/>
    </source>
</evidence>
<keyword evidence="2" id="KW-0547">Nucleotide-binding</keyword>
<comment type="similarity">
    <text evidence="1">Belongs to the small GTPase superfamily. Rab family.</text>
</comment>
<reference evidence="9" key="1">
    <citation type="submission" date="2022-10" db="EMBL/GenBank/DDBJ databases">
        <title>Novel sulphate-reducing endosymbionts in the free-living metamonad Anaeramoeba.</title>
        <authorList>
            <person name="Jerlstrom-Hultqvist J."/>
            <person name="Cepicka I."/>
            <person name="Gallot-Lavallee L."/>
            <person name="Salas-Leiva D."/>
            <person name="Curtis B.A."/>
            <person name="Zahonova K."/>
            <person name="Pipaliya S."/>
            <person name="Dacks J."/>
            <person name="Roger A.J."/>
        </authorList>
    </citation>
    <scope>NUCLEOTIDE SEQUENCE</scope>
    <source>
        <strain evidence="9">BMAN</strain>
    </source>
</reference>
<gene>
    <name evidence="9" type="ORF">M0811_04233</name>
</gene>
<dbReference type="PANTHER" id="PTHR47979">
    <property type="entry name" value="DRAB11-RELATED"/>
    <property type="match status" value="1"/>
</dbReference>